<feature type="signal peptide" evidence="3">
    <location>
        <begin position="1"/>
        <end position="23"/>
    </location>
</feature>
<dbReference type="InterPro" id="IPR050902">
    <property type="entry name" value="ABC_Transporter_SBP"/>
</dbReference>
<dbReference type="InterPro" id="IPR054828">
    <property type="entry name" value="Vit_B12_bind_prot"/>
</dbReference>
<comment type="similarity">
    <text evidence="1">Belongs to the bacterial solute-binding protein 8 family.</text>
</comment>
<dbReference type="CDD" id="cd01143">
    <property type="entry name" value="YvrC"/>
    <property type="match status" value="1"/>
</dbReference>
<dbReference type="EMBL" id="AP023355">
    <property type="protein sequence ID" value="BCJ38048.1"/>
    <property type="molecule type" value="Genomic_DNA"/>
</dbReference>
<accession>A0A7R7I0H5</accession>
<feature type="chain" id="PRO_5039149687" evidence="3">
    <location>
        <begin position="24"/>
        <end position="318"/>
    </location>
</feature>
<dbReference type="PANTHER" id="PTHR30535:SF34">
    <property type="entry name" value="MOLYBDATE-BINDING PROTEIN MOLA"/>
    <property type="match status" value="1"/>
</dbReference>
<evidence type="ECO:0000256" key="1">
    <source>
        <dbReference type="ARBA" id="ARBA00008814"/>
    </source>
</evidence>
<dbReference type="RefSeq" id="WP_420829805.1">
    <property type="nucleotide sequence ID" value="NZ_AP023355.1"/>
</dbReference>
<dbReference type="AlphaFoldDB" id="A0A7R7I0H5"/>
<dbReference type="PANTHER" id="PTHR30535">
    <property type="entry name" value="VITAMIN B12-BINDING PROTEIN"/>
    <property type="match status" value="1"/>
</dbReference>
<dbReference type="Pfam" id="PF01497">
    <property type="entry name" value="Peripla_BP_2"/>
    <property type="match status" value="1"/>
</dbReference>
<name>A0A7R7I0H5_9ACTN</name>
<dbReference type="KEGG" id="atl:Athai_55510"/>
<evidence type="ECO:0000313" key="5">
    <source>
        <dbReference type="EMBL" id="BCJ38048.1"/>
    </source>
</evidence>
<dbReference type="PROSITE" id="PS51257">
    <property type="entry name" value="PROKAR_LIPOPROTEIN"/>
    <property type="match status" value="1"/>
</dbReference>
<proteinExistence type="inferred from homology"/>
<organism evidence="5 6">
    <name type="scientific">Actinocatenispora thailandica</name>
    <dbReference type="NCBI Taxonomy" id="227318"/>
    <lineage>
        <taxon>Bacteria</taxon>
        <taxon>Bacillati</taxon>
        <taxon>Actinomycetota</taxon>
        <taxon>Actinomycetes</taxon>
        <taxon>Micromonosporales</taxon>
        <taxon>Micromonosporaceae</taxon>
        <taxon>Actinocatenispora</taxon>
    </lineage>
</organism>
<reference evidence="5 6" key="1">
    <citation type="submission" date="2020-08" db="EMBL/GenBank/DDBJ databases">
        <title>Whole genome shotgun sequence of Actinocatenispora thailandica NBRC 105041.</title>
        <authorList>
            <person name="Komaki H."/>
            <person name="Tamura T."/>
        </authorList>
    </citation>
    <scope>NUCLEOTIDE SEQUENCE [LARGE SCALE GENOMIC DNA]</scope>
    <source>
        <strain evidence="5 6">NBRC 105041</strain>
    </source>
</reference>
<dbReference type="PROSITE" id="PS50983">
    <property type="entry name" value="FE_B12_PBP"/>
    <property type="match status" value="1"/>
</dbReference>
<gene>
    <name evidence="5" type="ORF">Athai_55510</name>
</gene>
<evidence type="ECO:0000256" key="2">
    <source>
        <dbReference type="ARBA" id="ARBA00022729"/>
    </source>
</evidence>
<evidence type="ECO:0000259" key="4">
    <source>
        <dbReference type="PROSITE" id="PS50983"/>
    </source>
</evidence>
<dbReference type="NCBIfam" id="NF038402">
    <property type="entry name" value="TroA_like"/>
    <property type="match status" value="1"/>
</dbReference>
<evidence type="ECO:0000313" key="6">
    <source>
        <dbReference type="Proteomes" id="UP000611640"/>
    </source>
</evidence>
<evidence type="ECO:0000256" key="3">
    <source>
        <dbReference type="SAM" id="SignalP"/>
    </source>
</evidence>
<feature type="domain" description="Fe/B12 periplasmic-binding" evidence="4">
    <location>
        <begin position="65"/>
        <end position="318"/>
    </location>
</feature>
<keyword evidence="6" id="KW-1185">Reference proteome</keyword>
<dbReference type="InterPro" id="IPR002491">
    <property type="entry name" value="ABC_transptr_periplasmic_BD"/>
</dbReference>
<dbReference type="SUPFAM" id="SSF53807">
    <property type="entry name" value="Helical backbone' metal receptor"/>
    <property type="match status" value="1"/>
</dbReference>
<protein>
    <submittedName>
        <fullName evidence="5">ABC transporter substrate-binding protein</fullName>
    </submittedName>
</protein>
<keyword evidence="2 3" id="KW-0732">Signal</keyword>
<sequence length="318" mass="33023">MRTSLRRLAPALVALTAAAVALAGCGSSGSAGTDAGASASAGTGSFPATVKGSAGSVTVDRRPTHIVSLSPTTTEMLHYIGADGQVKAVDDQSNYPASAPRTKLSGFKPNVEAIAGYDPDLVVLSYDTGGVVKGLRKLKIPVYVASAATTIDDSYREITDLGTLTGHADGAKRTVQKMKSGIAKAEQGLPKRTAKLSYYYELDPQLHTATSKTFVGSLLRQLGLTNIADKADKGGTGYPQLSKEYLVEANPDLVFLADTKCCAASAATVGKRPGWNTLTAVKDKHVYGLNDDIASRWGPRVVQLVQAAANAVQAVPAT</sequence>
<dbReference type="Gene3D" id="3.40.50.1980">
    <property type="entry name" value="Nitrogenase molybdenum iron protein domain"/>
    <property type="match status" value="2"/>
</dbReference>
<dbReference type="Proteomes" id="UP000611640">
    <property type="component" value="Chromosome"/>
</dbReference>